<proteinExistence type="predicted"/>
<organism evidence="2 3">
    <name type="scientific">Cyclotella atomus</name>
    <dbReference type="NCBI Taxonomy" id="382360"/>
    <lineage>
        <taxon>Eukaryota</taxon>
        <taxon>Sar</taxon>
        <taxon>Stramenopiles</taxon>
        <taxon>Ochrophyta</taxon>
        <taxon>Bacillariophyta</taxon>
        <taxon>Coscinodiscophyceae</taxon>
        <taxon>Thalassiosirophycidae</taxon>
        <taxon>Stephanodiscales</taxon>
        <taxon>Stephanodiscaceae</taxon>
        <taxon>Cyclotella</taxon>
    </lineage>
</organism>
<comment type="caution">
    <text evidence="2">The sequence shown here is derived from an EMBL/GenBank/DDBJ whole genome shotgun (WGS) entry which is preliminary data.</text>
</comment>
<dbReference type="PANTHER" id="PTHR10774">
    <property type="entry name" value="EXTENDED SYNAPTOTAGMIN-RELATED"/>
    <property type="match status" value="1"/>
</dbReference>
<dbReference type="AlphaFoldDB" id="A0ABD3PT05"/>
<evidence type="ECO:0000259" key="1">
    <source>
        <dbReference type="PROSITE" id="PS50004"/>
    </source>
</evidence>
<reference evidence="2 3" key="1">
    <citation type="submission" date="2024-10" db="EMBL/GenBank/DDBJ databases">
        <title>Updated reference genomes for cyclostephanoid diatoms.</title>
        <authorList>
            <person name="Roberts W.R."/>
            <person name="Alverson A.J."/>
        </authorList>
    </citation>
    <scope>NUCLEOTIDE SEQUENCE [LARGE SCALE GENOMIC DNA]</scope>
    <source>
        <strain evidence="2 3">AJA010-31</strain>
    </source>
</reference>
<dbReference type="Gene3D" id="2.60.40.150">
    <property type="entry name" value="C2 domain"/>
    <property type="match status" value="1"/>
</dbReference>
<dbReference type="Proteomes" id="UP001530400">
    <property type="component" value="Unassembled WGS sequence"/>
</dbReference>
<dbReference type="InterPro" id="IPR000008">
    <property type="entry name" value="C2_dom"/>
</dbReference>
<dbReference type="InterPro" id="IPR035892">
    <property type="entry name" value="C2_domain_sf"/>
</dbReference>
<dbReference type="PANTHER" id="PTHR10774:SF190">
    <property type="entry name" value="C2 CALCIUM_LIPID-BINDING ENDONUCLEASE_EXONUCLEASE_PHOSPHATASE-RELATED"/>
    <property type="match status" value="1"/>
</dbReference>
<dbReference type="InterPro" id="IPR045050">
    <property type="entry name" value="Synaptotagmin_plant"/>
</dbReference>
<keyword evidence="3" id="KW-1185">Reference proteome</keyword>
<dbReference type="Pfam" id="PF00168">
    <property type="entry name" value="C2"/>
    <property type="match status" value="1"/>
</dbReference>
<dbReference type="EMBL" id="JALLPJ020000499">
    <property type="protein sequence ID" value="KAL3790501.1"/>
    <property type="molecule type" value="Genomic_DNA"/>
</dbReference>
<dbReference type="PROSITE" id="PS50004">
    <property type="entry name" value="C2"/>
    <property type="match status" value="1"/>
</dbReference>
<evidence type="ECO:0000313" key="3">
    <source>
        <dbReference type="Proteomes" id="UP001530400"/>
    </source>
</evidence>
<evidence type="ECO:0000313" key="2">
    <source>
        <dbReference type="EMBL" id="KAL3790501.1"/>
    </source>
</evidence>
<dbReference type="SMART" id="SM00239">
    <property type="entry name" value="C2"/>
    <property type="match status" value="1"/>
</dbReference>
<gene>
    <name evidence="2" type="ORF">ACHAWO_010224</name>
</gene>
<feature type="domain" description="C2" evidence="1">
    <location>
        <begin position="1"/>
        <end position="113"/>
    </location>
</feature>
<protein>
    <recommendedName>
        <fullName evidence="1">C2 domain-containing protein</fullName>
    </recommendedName>
</protein>
<name>A0ABD3PT05_9STRA</name>
<dbReference type="SUPFAM" id="SSF49562">
    <property type="entry name" value="C2 domain (Calcium/lipid-binding domain, CaLB)"/>
    <property type="match status" value="1"/>
</dbReference>
<accession>A0ABD3PT05</accession>
<sequence length="137" mass="15853">MGKVTITLEKLKNLKDTDGAVNHPDPYVTFELEKNNFGPLDKKYGKHTSTTKKCTCNPHYDETFVFEDVNTLENLELQIKVYDSDWGKDDHLGQKTIKLESKLTPGEEVEFDEDLDKDHKGMLSRDARIIMKILYEE</sequence>